<dbReference type="InParanoid" id="A0A4W3I869"/>
<dbReference type="InterPro" id="IPR000018">
    <property type="entry name" value="P2Y4"/>
</dbReference>
<dbReference type="PRINTS" id="PR01157">
    <property type="entry name" value="P2YPURNOCPTR"/>
</dbReference>
<reference evidence="14" key="4">
    <citation type="submission" date="2025-08" db="UniProtKB">
        <authorList>
            <consortium name="Ensembl"/>
        </authorList>
    </citation>
    <scope>IDENTIFICATION</scope>
</reference>
<evidence type="ECO:0000256" key="8">
    <source>
        <dbReference type="ARBA" id="ARBA00023157"/>
    </source>
</evidence>
<dbReference type="Ensembl" id="ENSCMIT00000025384.1">
    <property type="protein sequence ID" value="ENSCMIP00000024972.1"/>
    <property type="gene ID" value="ENSCMIG00000011011.1"/>
</dbReference>
<feature type="transmembrane region" description="Helical" evidence="12">
    <location>
        <begin position="75"/>
        <end position="97"/>
    </location>
</feature>
<dbReference type="GO" id="GO:0045028">
    <property type="term" value="F:G protein-coupled purinergic nucleotide receptor activity"/>
    <property type="evidence" value="ECO:0007669"/>
    <property type="project" value="InterPro"/>
</dbReference>
<feature type="transmembrane region" description="Helical" evidence="12">
    <location>
        <begin position="199"/>
        <end position="225"/>
    </location>
</feature>
<keyword evidence="8" id="KW-1015">Disulfide bond</keyword>
<dbReference type="InterPro" id="IPR017452">
    <property type="entry name" value="GPCR_Rhodpsn_7TM"/>
</dbReference>
<dbReference type="GO" id="GO:0030321">
    <property type="term" value="P:transepithelial chloride transport"/>
    <property type="evidence" value="ECO:0007669"/>
    <property type="project" value="InterPro"/>
</dbReference>
<evidence type="ECO:0000259" key="13">
    <source>
        <dbReference type="PROSITE" id="PS50262"/>
    </source>
</evidence>
<organism evidence="14 15">
    <name type="scientific">Callorhinchus milii</name>
    <name type="common">Ghost shark</name>
    <dbReference type="NCBI Taxonomy" id="7868"/>
    <lineage>
        <taxon>Eukaryota</taxon>
        <taxon>Metazoa</taxon>
        <taxon>Chordata</taxon>
        <taxon>Craniata</taxon>
        <taxon>Vertebrata</taxon>
        <taxon>Chondrichthyes</taxon>
        <taxon>Holocephali</taxon>
        <taxon>Chimaeriformes</taxon>
        <taxon>Callorhinchidae</taxon>
        <taxon>Callorhinchus</taxon>
    </lineage>
</organism>
<comment type="subcellular location">
    <subcellularLocation>
        <location evidence="1">Cell membrane</location>
        <topology evidence="1">Multi-pass membrane protein</topology>
    </subcellularLocation>
</comment>
<dbReference type="GeneTree" id="ENSGT01030000234621"/>
<evidence type="ECO:0000313" key="14">
    <source>
        <dbReference type="Ensembl" id="ENSCMIP00000024972.1"/>
    </source>
</evidence>
<reference evidence="15" key="2">
    <citation type="journal article" date="2007" name="PLoS Biol.">
        <title>Survey sequencing and comparative analysis of the elephant shark (Callorhinchus milii) genome.</title>
        <authorList>
            <person name="Venkatesh B."/>
            <person name="Kirkness E.F."/>
            <person name="Loh Y.H."/>
            <person name="Halpern A.L."/>
            <person name="Lee A.P."/>
            <person name="Johnson J."/>
            <person name="Dandona N."/>
            <person name="Viswanathan L.D."/>
            <person name="Tay A."/>
            <person name="Venter J.C."/>
            <person name="Strausberg R.L."/>
            <person name="Brenner S."/>
        </authorList>
    </citation>
    <scope>NUCLEOTIDE SEQUENCE [LARGE SCALE GENOMIC DNA]</scope>
</reference>
<dbReference type="PANTHER" id="PTHR24231">
    <property type="entry name" value="PURINOCEPTOR-RELATED G-PROTEIN COUPLED RECEPTOR"/>
    <property type="match status" value="1"/>
</dbReference>
<evidence type="ECO:0000256" key="10">
    <source>
        <dbReference type="ARBA" id="ARBA00023224"/>
    </source>
</evidence>
<keyword evidence="10 11" id="KW-0807">Transducer</keyword>
<evidence type="ECO:0000256" key="2">
    <source>
        <dbReference type="ARBA" id="ARBA00021864"/>
    </source>
</evidence>
<dbReference type="PRINTS" id="PR00237">
    <property type="entry name" value="GPCRRHODOPSN"/>
</dbReference>
<accession>A0A4W3I869</accession>
<keyword evidence="5 12" id="KW-1133">Transmembrane helix</keyword>
<keyword evidence="9 11" id="KW-0675">Receptor</keyword>
<dbReference type="Pfam" id="PF00001">
    <property type="entry name" value="7tm_1"/>
    <property type="match status" value="1"/>
</dbReference>
<feature type="transmembrane region" description="Helical" evidence="12">
    <location>
        <begin position="117"/>
        <end position="137"/>
    </location>
</feature>
<dbReference type="PROSITE" id="PS00237">
    <property type="entry name" value="G_PROTEIN_RECEP_F1_1"/>
    <property type="match status" value="1"/>
</dbReference>
<evidence type="ECO:0000256" key="6">
    <source>
        <dbReference type="ARBA" id="ARBA00023040"/>
    </source>
</evidence>
<dbReference type="PANTHER" id="PTHR24231:SF21">
    <property type="entry name" value="P2Y PURINOCEPTOR 4"/>
    <property type="match status" value="1"/>
</dbReference>
<reference evidence="15" key="1">
    <citation type="journal article" date="2006" name="Science">
        <title>Ancient noncoding elements conserved in the human genome.</title>
        <authorList>
            <person name="Venkatesh B."/>
            <person name="Kirkness E.F."/>
            <person name="Loh Y.H."/>
            <person name="Halpern A.L."/>
            <person name="Lee A.P."/>
            <person name="Johnson J."/>
            <person name="Dandona N."/>
            <person name="Viswanathan L.D."/>
            <person name="Tay A."/>
            <person name="Venter J.C."/>
            <person name="Strausberg R.L."/>
            <person name="Brenner S."/>
        </authorList>
    </citation>
    <scope>NUCLEOTIDE SEQUENCE [LARGE SCALE GENOMIC DNA]</scope>
</reference>
<dbReference type="PRINTS" id="PR01066">
    <property type="entry name" value="P2Y4PRNOCPTR"/>
</dbReference>
<evidence type="ECO:0000256" key="5">
    <source>
        <dbReference type="ARBA" id="ARBA00022989"/>
    </source>
</evidence>
<protein>
    <recommendedName>
        <fullName evidence="2">P2Y purinoceptor 4</fullName>
    </recommendedName>
</protein>
<evidence type="ECO:0000256" key="3">
    <source>
        <dbReference type="ARBA" id="ARBA00022475"/>
    </source>
</evidence>
<name>A0A4W3I869_CALMI</name>
<sequence length="354" mass="40887">MSSIESYGLTPLVTEPDNFNVLRIINYSCTFNEEFKYILLPVSYGTFFVLGLVLNAVALWMFVCKMRPWNATTIYMFNLAMSDLLYVLSLPLLTYYYANRNHWPFGVVLCKLTRFLFYSNLYCSILFLTCISVHRYLGICYPMRSLRWLKVRNARLICLLVWVAVISCLVPKLIFVTTSRRGEDILCHDTTRPELFPKYVAYSSSIMALLFIIPFLVILFCYTFMAWELSKVHMPTSETKRKSIKMIIIVLVVFAVCFVPFHITRTMYYSFRLQDKGCRALNIVNFTYKITRPLATANSCIDPILYFLAGDNYRGRLVYALTRRACIRRPEARGCKGSGLSVIITSEGTLPSNP</sequence>
<feature type="transmembrane region" description="Helical" evidence="12">
    <location>
        <begin position="246"/>
        <end position="263"/>
    </location>
</feature>
<feature type="transmembrane region" description="Helical" evidence="12">
    <location>
        <begin position="42"/>
        <end position="63"/>
    </location>
</feature>
<dbReference type="Gene3D" id="1.20.1070.10">
    <property type="entry name" value="Rhodopsin 7-helix transmembrane proteins"/>
    <property type="match status" value="1"/>
</dbReference>
<dbReference type="InterPro" id="IPR000276">
    <property type="entry name" value="GPCR_Rhodpsn"/>
</dbReference>
<dbReference type="STRING" id="7868.ENSCMIP00000024972"/>
<evidence type="ECO:0000256" key="11">
    <source>
        <dbReference type="RuleBase" id="RU000688"/>
    </source>
</evidence>
<keyword evidence="4 11" id="KW-0812">Transmembrane</keyword>
<evidence type="ECO:0000256" key="9">
    <source>
        <dbReference type="ARBA" id="ARBA00023170"/>
    </source>
</evidence>
<comment type="similarity">
    <text evidence="11">Belongs to the G-protein coupled receptor 1 family.</text>
</comment>
<dbReference type="GO" id="GO:0005886">
    <property type="term" value="C:plasma membrane"/>
    <property type="evidence" value="ECO:0007669"/>
    <property type="project" value="UniProtKB-SubCell"/>
</dbReference>
<evidence type="ECO:0000256" key="1">
    <source>
        <dbReference type="ARBA" id="ARBA00004651"/>
    </source>
</evidence>
<reference evidence="15" key="3">
    <citation type="journal article" date="2014" name="Nature">
        <title>Elephant shark genome provides unique insights into gnathostome evolution.</title>
        <authorList>
            <consortium name="International Elephant Shark Genome Sequencing Consortium"/>
            <person name="Venkatesh B."/>
            <person name="Lee A.P."/>
            <person name="Ravi V."/>
            <person name="Maurya A.K."/>
            <person name="Lian M.M."/>
            <person name="Swann J.B."/>
            <person name="Ohta Y."/>
            <person name="Flajnik M.F."/>
            <person name="Sutoh Y."/>
            <person name="Kasahara M."/>
            <person name="Hoon S."/>
            <person name="Gangu V."/>
            <person name="Roy S.W."/>
            <person name="Irimia M."/>
            <person name="Korzh V."/>
            <person name="Kondrychyn I."/>
            <person name="Lim Z.W."/>
            <person name="Tay B.H."/>
            <person name="Tohari S."/>
            <person name="Kong K.W."/>
            <person name="Ho S."/>
            <person name="Lorente-Galdos B."/>
            <person name="Quilez J."/>
            <person name="Marques-Bonet T."/>
            <person name="Raney B.J."/>
            <person name="Ingham P.W."/>
            <person name="Tay A."/>
            <person name="Hillier L.W."/>
            <person name="Minx P."/>
            <person name="Boehm T."/>
            <person name="Wilson R.K."/>
            <person name="Brenner S."/>
            <person name="Warren W.C."/>
        </authorList>
    </citation>
    <scope>NUCLEOTIDE SEQUENCE [LARGE SCALE GENOMIC DNA]</scope>
</reference>
<dbReference type="Proteomes" id="UP000314986">
    <property type="component" value="Unassembled WGS sequence"/>
</dbReference>
<dbReference type="PROSITE" id="PS50262">
    <property type="entry name" value="G_PROTEIN_RECEP_F1_2"/>
    <property type="match status" value="1"/>
</dbReference>
<gene>
    <name evidence="14" type="primary">p2ry4</name>
</gene>
<dbReference type="GO" id="GO:0045030">
    <property type="term" value="F:G protein-coupled UTP receptor activity"/>
    <property type="evidence" value="ECO:0007669"/>
    <property type="project" value="TreeGrafter"/>
</dbReference>
<feature type="transmembrane region" description="Helical" evidence="12">
    <location>
        <begin position="157"/>
        <end position="179"/>
    </location>
</feature>
<evidence type="ECO:0000313" key="15">
    <source>
        <dbReference type="Proteomes" id="UP000314986"/>
    </source>
</evidence>
<evidence type="ECO:0000256" key="4">
    <source>
        <dbReference type="ARBA" id="ARBA00022692"/>
    </source>
</evidence>
<keyword evidence="7 12" id="KW-0472">Membrane</keyword>
<reference evidence="14" key="5">
    <citation type="submission" date="2025-09" db="UniProtKB">
        <authorList>
            <consortium name="Ensembl"/>
        </authorList>
    </citation>
    <scope>IDENTIFICATION</scope>
</reference>
<keyword evidence="3" id="KW-1003">Cell membrane</keyword>
<dbReference type="SUPFAM" id="SSF81321">
    <property type="entry name" value="Family A G protein-coupled receptor-like"/>
    <property type="match status" value="1"/>
</dbReference>
<evidence type="ECO:0000256" key="12">
    <source>
        <dbReference type="SAM" id="Phobius"/>
    </source>
</evidence>
<keyword evidence="6 11" id="KW-0297">G-protein coupled receptor</keyword>
<proteinExistence type="inferred from homology"/>
<dbReference type="AlphaFoldDB" id="A0A4W3I869"/>
<evidence type="ECO:0000256" key="7">
    <source>
        <dbReference type="ARBA" id="ARBA00023136"/>
    </source>
</evidence>
<keyword evidence="15" id="KW-1185">Reference proteome</keyword>
<dbReference type="OMA" id="ERYVAYS"/>
<dbReference type="FunFam" id="1.20.1070.10:FF:000017">
    <property type="entry name" value="lysophosphatidic acid receptor 4"/>
    <property type="match status" value="1"/>
</dbReference>
<feature type="domain" description="G-protein coupled receptors family 1 profile" evidence="13">
    <location>
        <begin position="54"/>
        <end position="306"/>
    </location>
</feature>